<dbReference type="Proteomes" id="UP001323617">
    <property type="component" value="Unassembled WGS sequence"/>
</dbReference>
<evidence type="ECO:0000313" key="5">
    <source>
        <dbReference type="Proteomes" id="UP001323617"/>
    </source>
</evidence>
<dbReference type="SUPFAM" id="SSF51445">
    <property type="entry name" value="(Trans)glycosidases"/>
    <property type="match status" value="1"/>
</dbReference>
<dbReference type="PANTHER" id="PTHR10357">
    <property type="entry name" value="ALPHA-AMYLASE FAMILY MEMBER"/>
    <property type="match status" value="1"/>
</dbReference>
<name>A0ABR0IQJ5_9PEZI</name>
<organism evidence="4 5">
    <name type="scientific">Podospora pseudoanserina</name>
    <dbReference type="NCBI Taxonomy" id="2609844"/>
    <lineage>
        <taxon>Eukaryota</taxon>
        <taxon>Fungi</taxon>
        <taxon>Dikarya</taxon>
        <taxon>Ascomycota</taxon>
        <taxon>Pezizomycotina</taxon>
        <taxon>Sordariomycetes</taxon>
        <taxon>Sordariomycetidae</taxon>
        <taxon>Sordariales</taxon>
        <taxon>Podosporaceae</taxon>
        <taxon>Podospora</taxon>
    </lineage>
</organism>
<dbReference type="Gene3D" id="3.20.20.80">
    <property type="entry name" value="Glycosidases"/>
    <property type="match status" value="1"/>
</dbReference>
<evidence type="ECO:0000259" key="3">
    <source>
        <dbReference type="SMART" id="SM00642"/>
    </source>
</evidence>
<evidence type="ECO:0000313" key="4">
    <source>
        <dbReference type="EMBL" id="KAK4682414.1"/>
    </source>
</evidence>
<dbReference type="GeneID" id="87963728"/>
<dbReference type="InterPro" id="IPR006047">
    <property type="entry name" value="GH13_cat_dom"/>
</dbReference>
<dbReference type="InterPro" id="IPR045857">
    <property type="entry name" value="O16G_dom_2"/>
</dbReference>
<sequence length="628" mass="72438">MWGRSRWAETRGSCCLCRVDRFLMVKHSRVGIGLLGASKMSVGKSHTDRQWWKEAVVYQIYPASFKDTNNDGRGDVNGVTEKLDYLKDLGVDVVWLSPIYDSPQVDNGYDIADYKKIYPPYGTLEDVDRLIQELGRRGMKLVMDLVVNHTSDQHPWFLESRSSKSNPKRDWYIWRKPKYDVEGKPGPPNNWNQILGEAHSAWIFDETTQEYYFAAFTPQQPDLNWENPDVRAAVYDILRFWLDRGVAGFRMDVINLISKDQSFPDAEVVIPGQPYQPATQHFANGPRLHEFLGEMRREALDKYDQMTVGEMPFIYDDKEFLKIVHQKDGFLNMVFHFELVDIDSERGDVPGDARMSVGNWDVSDLRRIISRWQRIMIDGGGWNSLYCENHDQPRSVSHYCDDSDEYREYGSKLLAMMETTLSGTLFVYQGEELGMRNVPLEWEPEEYKDIEVNEMYPNDHEKLQKARRALRAKARDNGRTPMQWDSSPNGGFCPEEVTPWMRVNDDYPVVNAAAQTKLEATSSVYHFWQRLVTLRKENAGALVHGGFELIDKTNPDVFSYVRVADSGEKWVVVLNFTGHSATWESSKWGLQWMAGNYADGLDKVQQSGGTDLVHLRPWEGLIARQPCN</sequence>
<dbReference type="SUPFAM" id="SSF51011">
    <property type="entry name" value="Glycosyl hydrolase domain"/>
    <property type="match status" value="1"/>
</dbReference>
<dbReference type="InterPro" id="IPR013780">
    <property type="entry name" value="Glyco_hydro_b"/>
</dbReference>
<gene>
    <name evidence="4" type="ORF">QC764_116140</name>
</gene>
<dbReference type="RefSeq" id="XP_062805884.1">
    <property type="nucleotide sequence ID" value="XM_062942863.1"/>
</dbReference>
<protein>
    <recommendedName>
        <fullName evidence="3">Glycosyl hydrolase family 13 catalytic domain-containing protein</fullName>
    </recommendedName>
</protein>
<feature type="domain" description="Glycosyl hydrolase family 13 catalytic" evidence="3">
    <location>
        <begin position="59"/>
        <end position="479"/>
    </location>
</feature>
<evidence type="ECO:0000256" key="1">
    <source>
        <dbReference type="ARBA" id="ARBA00008061"/>
    </source>
</evidence>
<dbReference type="Pfam" id="PF00128">
    <property type="entry name" value="Alpha-amylase"/>
    <property type="match status" value="1"/>
</dbReference>
<keyword evidence="2" id="KW-0462">Maltose metabolism</keyword>
<keyword evidence="5" id="KW-1185">Reference proteome</keyword>
<dbReference type="InterPro" id="IPR017853">
    <property type="entry name" value="GH"/>
</dbReference>
<evidence type="ECO:0000256" key="2">
    <source>
        <dbReference type="ARBA" id="ARBA00026248"/>
    </source>
</evidence>
<accession>A0ABR0IQJ5</accession>
<comment type="similarity">
    <text evidence="1">Belongs to the glycosyl hydrolase 13 family.</text>
</comment>
<dbReference type="Gene3D" id="2.60.40.1180">
    <property type="entry name" value="Golgi alpha-mannosidase II"/>
    <property type="match status" value="1"/>
</dbReference>
<comment type="caution">
    <text evidence="4">The sequence shown here is derived from an EMBL/GenBank/DDBJ whole genome shotgun (WGS) entry which is preliminary data.</text>
</comment>
<dbReference type="PANTHER" id="PTHR10357:SF232">
    <property type="entry name" value="GLYCOSYL HYDROLASE FAMILY 13 CATALYTIC DOMAIN-CONTAINING PROTEIN"/>
    <property type="match status" value="1"/>
</dbReference>
<dbReference type="SMART" id="SM00642">
    <property type="entry name" value="Aamy"/>
    <property type="match status" value="1"/>
</dbReference>
<dbReference type="Gene3D" id="3.90.400.10">
    <property type="entry name" value="Oligo-1,6-glucosidase, Domain 2"/>
    <property type="match status" value="1"/>
</dbReference>
<dbReference type="CDD" id="cd11333">
    <property type="entry name" value="AmyAc_SI_OligoGlu_DGase"/>
    <property type="match status" value="1"/>
</dbReference>
<dbReference type="EMBL" id="JAFFHC010000001">
    <property type="protein sequence ID" value="KAK4682414.1"/>
    <property type="molecule type" value="Genomic_DNA"/>
</dbReference>
<proteinExistence type="inferred from homology"/>
<reference evidence="4 5" key="1">
    <citation type="journal article" date="2023" name="bioRxiv">
        <title>High-quality genome assemblies of four members of thePodospora anserinaspecies complex.</title>
        <authorList>
            <person name="Ament-Velasquez S.L."/>
            <person name="Vogan A.A."/>
            <person name="Wallerman O."/>
            <person name="Hartmann F."/>
            <person name="Gautier V."/>
            <person name="Silar P."/>
            <person name="Giraud T."/>
            <person name="Johannesson H."/>
        </authorList>
    </citation>
    <scope>NUCLEOTIDE SEQUENCE [LARGE SCALE GENOMIC DNA]</scope>
    <source>
        <strain evidence="4 5">CBS 124.78</strain>
    </source>
</reference>